<dbReference type="AlphaFoldDB" id="A0A081AMG6"/>
<reference evidence="1 2" key="1">
    <citation type="submission" date="2013-11" db="EMBL/GenBank/DDBJ databases">
        <title>The Genome Sequence of Phytophthora parasitica P1976.</title>
        <authorList>
            <consortium name="The Broad Institute Genomics Platform"/>
            <person name="Russ C."/>
            <person name="Tyler B."/>
            <person name="Panabieres F."/>
            <person name="Shan W."/>
            <person name="Tripathy S."/>
            <person name="Grunwald N."/>
            <person name="Machado M."/>
            <person name="Johnson C.S."/>
            <person name="Walker B."/>
            <person name="Young S."/>
            <person name="Zeng Q."/>
            <person name="Gargeya S."/>
            <person name="Fitzgerald M."/>
            <person name="Haas B."/>
            <person name="Abouelleil A."/>
            <person name="Allen A.W."/>
            <person name="Alvarado L."/>
            <person name="Arachchi H.M."/>
            <person name="Berlin A.M."/>
            <person name="Chapman S.B."/>
            <person name="Gainer-Dewar J."/>
            <person name="Goldberg J."/>
            <person name="Griggs A."/>
            <person name="Gujja S."/>
            <person name="Hansen M."/>
            <person name="Howarth C."/>
            <person name="Imamovic A."/>
            <person name="Ireland A."/>
            <person name="Larimer J."/>
            <person name="McCowan C."/>
            <person name="Murphy C."/>
            <person name="Pearson M."/>
            <person name="Poon T.W."/>
            <person name="Priest M."/>
            <person name="Roberts A."/>
            <person name="Saif S."/>
            <person name="Shea T."/>
            <person name="Sisk P."/>
            <person name="Sykes S."/>
            <person name="Wortman J."/>
            <person name="Nusbaum C."/>
            <person name="Birren B."/>
        </authorList>
    </citation>
    <scope>NUCLEOTIDE SEQUENCE [LARGE SCALE GENOMIC DNA]</scope>
    <source>
        <strain evidence="1 2">P1976</strain>
    </source>
</reference>
<comment type="caution">
    <text evidence="1">The sequence shown here is derived from an EMBL/GenBank/DDBJ whole genome shotgun (WGS) entry which is preliminary data.</text>
</comment>
<proteinExistence type="predicted"/>
<protein>
    <submittedName>
        <fullName evidence="1">Uncharacterized protein</fullName>
    </submittedName>
</protein>
<dbReference type="Proteomes" id="UP000028582">
    <property type="component" value="Unassembled WGS sequence"/>
</dbReference>
<dbReference type="EMBL" id="ANJA01001039">
    <property type="protein sequence ID" value="ETO80077.1"/>
    <property type="molecule type" value="Genomic_DNA"/>
</dbReference>
<organism evidence="1 2">
    <name type="scientific">Phytophthora nicotianae P1976</name>
    <dbReference type="NCBI Taxonomy" id="1317066"/>
    <lineage>
        <taxon>Eukaryota</taxon>
        <taxon>Sar</taxon>
        <taxon>Stramenopiles</taxon>
        <taxon>Oomycota</taxon>
        <taxon>Peronosporomycetes</taxon>
        <taxon>Peronosporales</taxon>
        <taxon>Peronosporaceae</taxon>
        <taxon>Phytophthora</taxon>
    </lineage>
</organism>
<evidence type="ECO:0000313" key="1">
    <source>
        <dbReference type="EMBL" id="ETO80077.1"/>
    </source>
</evidence>
<gene>
    <name evidence="1" type="ORF">F444_05353</name>
</gene>
<accession>A0A081AMG6</accession>
<sequence>MLQMPRFISTKPVVAMESMMANCVLLQSVYAVEPATIAVISSNRYWKRASDILRPELLKLEQ</sequence>
<name>A0A081AMG6_PHYNI</name>
<evidence type="ECO:0000313" key="2">
    <source>
        <dbReference type="Proteomes" id="UP000028582"/>
    </source>
</evidence>